<comment type="caution">
    <text evidence="1">The sequence shown here is derived from an EMBL/GenBank/DDBJ whole genome shotgun (WGS) entry which is preliminary data.</text>
</comment>
<dbReference type="Proteomes" id="UP001596509">
    <property type="component" value="Unassembled WGS sequence"/>
</dbReference>
<reference evidence="2" key="1">
    <citation type="journal article" date="2019" name="Int. J. Syst. Evol. Microbiol.">
        <title>The Global Catalogue of Microorganisms (GCM) 10K type strain sequencing project: providing services to taxonomists for standard genome sequencing and annotation.</title>
        <authorList>
            <consortium name="The Broad Institute Genomics Platform"/>
            <consortium name="The Broad Institute Genome Sequencing Center for Infectious Disease"/>
            <person name="Wu L."/>
            <person name="Ma J."/>
        </authorList>
    </citation>
    <scope>NUCLEOTIDE SEQUENCE [LARGE SCALE GENOMIC DNA]</scope>
    <source>
        <strain evidence="2">ICMP 19430</strain>
    </source>
</reference>
<evidence type="ECO:0000313" key="2">
    <source>
        <dbReference type="Proteomes" id="UP001596509"/>
    </source>
</evidence>
<dbReference type="RefSeq" id="WP_373307643.1">
    <property type="nucleotide sequence ID" value="NZ_JBHTCK010000008.1"/>
</dbReference>
<accession>A0ABW2MGC1</accession>
<dbReference type="EMBL" id="JBHTCK010000008">
    <property type="protein sequence ID" value="MFC7353962.1"/>
    <property type="molecule type" value="Genomic_DNA"/>
</dbReference>
<sequence>MGFDGLAHLCVHPDGAVQAVVFSEAAEDMLVSTDLASLNASLLALDRAQTAMFGASGLAEGAAVFQGLAAELRRIDASAFR</sequence>
<keyword evidence="2" id="KW-1185">Reference proteome</keyword>
<name>A0ABW2MGC1_9ACTN</name>
<gene>
    <name evidence="1" type="ORF">ACFQW9_25260</name>
</gene>
<proteinExistence type="predicted"/>
<protein>
    <submittedName>
        <fullName evidence="1">Uncharacterized protein</fullName>
    </submittedName>
</protein>
<organism evidence="1 2">
    <name type="scientific">Streptomyces caviscabies</name>
    <dbReference type="NCBI Taxonomy" id="90079"/>
    <lineage>
        <taxon>Bacteria</taxon>
        <taxon>Bacillati</taxon>
        <taxon>Actinomycetota</taxon>
        <taxon>Actinomycetes</taxon>
        <taxon>Kitasatosporales</taxon>
        <taxon>Streptomycetaceae</taxon>
        <taxon>Streptomyces</taxon>
    </lineage>
</organism>
<evidence type="ECO:0000313" key="1">
    <source>
        <dbReference type="EMBL" id="MFC7353962.1"/>
    </source>
</evidence>